<keyword evidence="2" id="KW-1185">Reference proteome</keyword>
<sequence>MGHENSSNAESHSNLLNSSLYKLQTQELLSEL</sequence>
<dbReference type="AlphaFoldDB" id="A0A0V1IFU1"/>
<comment type="caution">
    <text evidence="1">The sequence shown here is derived from an EMBL/GenBank/DDBJ whole genome shotgun (WGS) entry which is preliminary data.</text>
</comment>
<evidence type="ECO:0000313" key="2">
    <source>
        <dbReference type="Proteomes" id="UP000054721"/>
    </source>
</evidence>
<dbReference type="Proteomes" id="UP000054721">
    <property type="component" value="Unassembled WGS sequence"/>
</dbReference>
<organism evidence="1 2">
    <name type="scientific">Trichinella nativa</name>
    <dbReference type="NCBI Taxonomy" id="6335"/>
    <lineage>
        <taxon>Eukaryota</taxon>
        <taxon>Metazoa</taxon>
        <taxon>Ecdysozoa</taxon>
        <taxon>Nematoda</taxon>
        <taxon>Enoplea</taxon>
        <taxon>Dorylaimia</taxon>
        <taxon>Trichinellida</taxon>
        <taxon>Trichinellidae</taxon>
        <taxon>Trichinella</taxon>
    </lineage>
</organism>
<accession>A0A0V1IFU1</accession>
<name>A0A0V1IFU1_9BILA</name>
<gene>
    <name evidence="1" type="ORF">T02_15710</name>
</gene>
<protein>
    <submittedName>
        <fullName evidence="1">Uncharacterized protein</fullName>
    </submittedName>
</protein>
<reference evidence="1 2" key="1">
    <citation type="submission" date="2015-05" db="EMBL/GenBank/DDBJ databases">
        <title>Evolution of Trichinella species and genotypes.</title>
        <authorList>
            <person name="Korhonen P.K."/>
            <person name="Edoardo P."/>
            <person name="Giuseppe L.R."/>
            <person name="Gasser R.B."/>
        </authorList>
    </citation>
    <scope>NUCLEOTIDE SEQUENCE [LARGE SCALE GENOMIC DNA]</scope>
    <source>
        <strain evidence="1">ISS10</strain>
    </source>
</reference>
<evidence type="ECO:0000313" key="1">
    <source>
        <dbReference type="EMBL" id="KRZ21606.1"/>
    </source>
</evidence>
<proteinExistence type="predicted"/>
<dbReference type="EMBL" id="JYDW01004320">
    <property type="protein sequence ID" value="KRZ21606.1"/>
    <property type="molecule type" value="Genomic_DNA"/>
</dbReference>